<dbReference type="InterPro" id="IPR054632">
    <property type="entry name" value="Aroma_sacti_dom"/>
</dbReference>
<dbReference type="EMBL" id="JBHEZX010000007">
    <property type="protein sequence ID" value="MFC1411291.1"/>
    <property type="molecule type" value="Genomic_DNA"/>
</dbReference>
<organism evidence="1 4">
    <name type="scientific">Streptacidiphilus alkalitolerans</name>
    <dbReference type="NCBI Taxonomy" id="3342712"/>
    <lineage>
        <taxon>Bacteria</taxon>
        <taxon>Bacillati</taxon>
        <taxon>Actinomycetota</taxon>
        <taxon>Actinomycetes</taxon>
        <taxon>Kitasatosporales</taxon>
        <taxon>Streptomycetaceae</taxon>
        <taxon>Streptacidiphilus</taxon>
    </lineage>
</organism>
<evidence type="ECO:0000313" key="1">
    <source>
        <dbReference type="EMBL" id="MFC1411291.1"/>
    </source>
</evidence>
<proteinExistence type="predicted"/>
<evidence type="ECO:0000313" key="3">
    <source>
        <dbReference type="Proteomes" id="UP001592530"/>
    </source>
</evidence>
<dbReference type="Proteomes" id="UP001592582">
    <property type="component" value="Unassembled WGS sequence"/>
</dbReference>
<dbReference type="EMBL" id="JBHEZY010000005">
    <property type="protein sequence ID" value="MFC1431898.1"/>
    <property type="molecule type" value="Genomic_DNA"/>
</dbReference>
<dbReference type="Proteomes" id="UP001592530">
    <property type="component" value="Unassembled WGS sequence"/>
</dbReference>
<reference evidence="3 4" key="1">
    <citation type="submission" date="2024-09" db="EMBL/GenBank/DDBJ databases">
        <authorList>
            <person name="Lee S.D."/>
        </authorList>
    </citation>
    <scope>NUCLEOTIDE SEQUENCE [LARGE SCALE GENOMIC DNA]</scope>
    <source>
        <strain evidence="1 4">N1-1</strain>
        <strain evidence="2 3">N1-3</strain>
    </source>
</reference>
<keyword evidence="4" id="KW-1185">Reference proteome</keyword>
<gene>
    <name evidence="2" type="ORF">ACEZDB_14715</name>
    <name evidence="1" type="ORF">ACEZDG_18670</name>
</gene>
<sequence length="64" mass="6920">MAFDALEKLAEAGNQVDLLTPEQQDVVSQLTEEEVTILTSVQAKMNAVAGEDVEGQDVNIFRIG</sequence>
<dbReference type="RefSeq" id="WP_380510620.1">
    <property type="nucleotide sequence ID" value="NZ_JBHEZX010000007.1"/>
</dbReference>
<protein>
    <submittedName>
        <fullName evidence="1">Aroma-sacti cluster domain-containing protein</fullName>
    </submittedName>
</protein>
<evidence type="ECO:0000313" key="4">
    <source>
        <dbReference type="Proteomes" id="UP001592582"/>
    </source>
</evidence>
<name>A0ABV6VCB4_9ACTN</name>
<comment type="caution">
    <text evidence="1">The sequence shown here is derived from an EMBL/GenBank/DDBJ whole genome shotgun (WGS) entry which is preliminary data.</text>
</comment>
<accession>A0ABV6VCB4</accession>
<evidence type="ECO:0000313" key="2">
    <source>
        <dbReference type="EMBL" id="MFC1431898.1"/>
    </source>
</evidence>
<dbReference type="NCBIfam" id="NF045560">
    <property type="entry name" value="aroma_sacti_dom"/>
    <property type="match status" value="1"/>
</dbReference>